<protein>
    <submittedName>
        <fullName evidence="1">Uncharacterized protein</fullName>
    </submittedName>
</protein>
<sequence length="94" mass="10497">MSQPEWWRRRCVYITQSKVHETSIPADVLDQSDAAMSLPEEAWAQDDDGPPRHFGFIAKDKKDLVLWFLIRAGQDYSALSCGATLTLSIGKSAA</sequence>
<comment type="caution">
    <text evidence="1">The sequence shown here is derived from an EMBL/GenBank/DDBJ whole genome shotgun (WGS) entry which is preliminary data.</text>
</comment>
<organism evidence="1 2">
    <name type="scientific">Clonostachys rosea f. rosea IK726</name>
    <dbReference type="NCBI Taxonomy" id="1349383"/>
    <lineage>
        <taxon>Eukaryota</taxon>
        <taxon>Fungi</taxon>
        <taxon>Dikarya</taxon>
        <taxon>Ascomycota</taxon>
        <taxon>Pezizomycotina</taxon>
        <taxon>Sordariomycetes</taxon>
        <taxon>Hypocreomycetidae</taxon>
        <taxon>Hypocreales</taxon>
        <taxon>Bionectriaceae</taxon>
        <taxon>Clonostachys</taxon>
    </lineage>
</organism>
<evidence type="ECO:0000313" key="1">
    <source>
        <dbReference type="EMBL" id="CAG9946633.1"/>
    </source>
</evidence>
<accession>A0ACA9U0F9</accession>
<dbReference type="EMBL" id="CADEHS020000010">
    <property type="protein sequence ID" value="CAG9946633.1"/>
    <property type="molecule type" value="Genomic_DNA"/>
</dbReference>
<proteinExistence type="predicted"/>
<gene>
    <name evidence="1" type="ORF">CRV2_00005516</name>
</gene>
<evidence type="ECO:0000313" key="2">
    <source>
        <dbReference type="Proteomes" id="UP000836387"/>
    </source>
</evidence>
<reference evidence="1" key="2">
    <citation type="submission" date="2021-10" db="EMBL/GenBank/DDBJ databases">
        <authorList>
            <person name="Piombo E."/>
        </authorList>
    </citation>
    <scope>NUCLEOTIDE SEQUENCE</scope>
</reference>
<name>A0ACA9U0F9_BIOOC</name>
<keyword evidence="2" id="KW-1185">Reference proteome</keyword>
<dbReference type="Proteomes" id="UP000836387">
    <property type="component" value="Unassembled WGS sequence"/>
</dbReference>
<reference evidence="1" key="1">
    <citation type="submission" date="2020-04" db="EMBL/GenBank/DDBJ databases">
        <authorList>
            <person name="Broberg M."/>
        </authorList>
    </citation>
    <scope>NUCLEOTIDE SEQUENCE</scope>
</reference>